<evidence type="ECO:0000256" key="4">
    <source>
        <dbReference type="ARBA" id="ARBA00023242"/>
    </source>
</evidence>
<dbReference type="InterPro" id="IPR024738">
    <property type="entry name" value="Hfi1/Tada1"/>
</dbReference>
<dbReference type="Pfam" id="PF12767">
    <property type="entry name" value="SAGA-Tad1"/>
    <property type="match status" value="1"/>
</dbReference>
<accession>A0A9P8PJB9</accession>
<evidence type="ECO:0000313" key="7">
    <source>
        <dbReference type="Proteomes" id="UP000769528"/>
    </source>
</evidence>
<comment type="caution">
    <text evidence="6">The sequence shown here is derived from an EMBL/GenBank/DDBJ whole genome shotgun (WGS) entry which is preliminary data.</text>
</comment>
<dbReference type="GO" id="GO:0005634">
    <property type="term" value="C:nucleus"/>
    <property type="evidence" value="ECO:0007669"/>
    <property type="project" value="UniProtKB-SubCell"/>
</dbReference>
<dbReference type="CDD" id="cd22933">
    <property type="entry name" value="HFD_HFI1"/>
    <property type="match status" value="1"/>
</dbReference>
<feature type="compositionally biased region" description="Polar residues" evidence="5">
    <location>
        <begin position="393"/>
        <end position="404"/>
    </location>
</feature>
<keyword evidence="2" id="KW-0805">Transcription regulation</keyword>
<dbReference type="GO" id="GO:0006357">
    <property type="term" value="P:regulation of transcription by RNA polymerase II"/>
    <property type="evidence" value="ECO:0007669"/>
    <property type="project" value="TreeGrafter"/>
</dbReference>
<evidence type="ECO:0000256" key="3">
    <source>
        <dbReference type="ARBA" id="ARBA00023163"/>
    </source>
</evidence>
<comment type="subcellular location">
    <subcellularLocation>
        <location evidence="1">Nucleus</location>
    </subcellularLocation>
</comment>
<keyword evidence="3" id="KW-0804">Transcription</keyword>
<protein>
    <recommendedName>
        <fullName evidence="8">Transcriptional coactivator HFI1/ADA1</fullName>
    </recommendedName>
</protein>
<gene>
    <name evidence="6" type="ORF">WICMUC_003708</name>
</gene>
<dbReference type="GO" id="GO:0003713">
    <property type="term" value="F:transcription coactivator activity"/>
    <property type="evidence" value="ECO:0007669"/>
    <property type="project" value="TreeGrafter"/>
</dbReference>
<dbReference type="GO" id="GO:0000124">
    <property type="term" value="C:SAGA complex"/>
    <property type="evidence" value="ECO:0007669"/>
    <property type="project" value="TreeGrafter"/>
</dbReference>
<evidence type="ECO:0000256" key="2">
    <source>
        <dbReference type="ARBA" id="ARBA00023015"/>
    </source>
</evidence>
<sequence length="449" mass="51027">MSSVIVSGNTSVQNNLENGVKNSPGPTSSNINKLSGNKLKRLEINSVADELFEKLGRSDWDKYQVILNSFLIGKLSRIEFVEQLNEIFQNHIDQTRLKKLHNQVILINLTNALRDTPNTDILDDSKFTLSKYNNSKISKISNFSKFGGNNKAKTSQYEKLKKTVMNLPIRERFRIKSITRESGKRSMANSSLTLTRQSLLPKIPYSNDKERLNQTVEWSQDISHSIQTQLSTETFCLPDNENLMKRCLGIAREHGLTGIVEKDSIELIYLALEIYLKNILESSIDTLRFRKSKYDDNDIFTTTTLPNKTSRKLILTNEDIVDTLKISPFLLEPSGPVYKLHSLNSNDDTYVEKRTKIDDILIPRDEVKIINEAAKSPVVVKKEVPETKLEINNVSSNNELSHMNGNDYKKPTSLGDNKSIIPNQDELSENSGNKDELNWLIHDILAAGW</sequence>
<dbReference type="EMBL" id="JAEUBF010001015">
    <property type="protein sequence ID" value="KAH3673348.1"/>
    <property type="molecule type" value="Genomic_DNA"/>
</dbReference>
<feature type="region of interest" description="Disordered" evidence="5">
    <location>
        <begin position="393"/>
        <end position="432"/>
    </location>
</feature>
<evidence type="ECO:0008006" key="8">
    <source>
        <dbReference type="Google" id="ProtNLM"/>
    </source>
</evidence>
<dbReference type="AlphaFoldDB" id="A0A9P8PJB9"/>
<organism evidence="6 7">
    <name type="scientific">Wickerhamomyces mucosus</name>
    <dbReference type="NCBI Taxonomy" id="1378264"/>
    <lineage>
        <taxon>Eukaryota</taxon>
        <taxon>Fungi</taxon>
        <taxon>Dikarya</taxon>
        <taxon>Ascomycota</taxon>
        <taxon>Saccharomycotina</taxon>
        <taxon>Saccharomycetes</taxon>
        <taxon>Phaffomycetales</taxon>
        <taxon>Wickerhamomycetaceae</taxon>
        <taxon>Wickerhamomyces</taxon>
    </lineage>
</organism>
<evidence type="ECO:0000256" key="5">
    <source>
        <dbReference type="SAM" id="MobiDB-lite"/>
    </source>
</evidence>
<keyword evidence="4" id="KW-0539">Nucleus</keyword>
<evidence type="ECO:0000313" key="6">
    <source>
        <dbReference type="EMBL" id="KAH3673348.1"/>
    </source>
</evidence>
<proteinExistence type="predicted"/>
<feature type="region of interest" description="Disordered" evidence="5">
    <location>
        <begin position="13"/>
        <end position="33"/>
    </location>
</feature>
<dbReference type="Proteomes" id="UP000769528">
    <property type="component" value="Unassembled WGS sequence"/>
</dbReference>
<dbReference type="PANTHER" id="PTHR21277">
    <property type="entry name" value="TRANSCRIPTIONAL ADAPTER 1"/>
    <property type="match status" value="1"/>
</dbReference>
<reference evidence="6" key="2">
    <citation type="submission" date="2021-01" db="EMBL/GenBank/DDBJ databases">
        <authorList>
            <person name="Schikora-Tamarit M.A."/>
        </authorList>
    </citation>
    <scope>NUCLEOTIDE SEQUENCE</scope>
    <source>
        <strain evidence="6">CBS6341</strain>
    </source>
</reference>
<name>A0A9P8PJB9_9ASCO</name>
<reference evidence="6" key="1">
    <citation type="journal article" date="2021" name="Open Biol.">
        <title>Shared evolutionary footprints suggest mitochondrial oxidative damage underlies multiple complex I losses in fungi.</title>
        <authorList>
            <person name="Schikora-Tamarit M.A."/>
            <person name="Marcet-Houben M."/>
            <person name="Nosek J."/>
            <person name="Gabaldon T."/>
        </authorList>
    </citation>
    <scope>NUCLEOTIDE SEQUENCE</scope>
    <source>
        <strain evidence="6">CBS6341</strain>
    </source>
</reference>
<dbReference type="PANTHER" id="PTHR21277:SF5">
    <property type="entry name" value="TRANSCRIPTIONAL ADAPTER 1"/>
    <property type="match status" value="1"/>
</dbReference>
<dbReference type="OrthoDB" id="10264870at2759"/>
<evidence type="ECO:0000256" key="1">
    <source>
        <dbReference type="ARBA" id="ARBA00004123"/>
    </source>
</evidence>
<keyword evidence="7" id="KW-1185">Reference proteome</keyword>